<evidence type="ECO:0000256" key="1">
    <source>
        <dbReference type="SAM" id="MobiDB-lite"/>
    </source>
</evidence>
<protein>
    <submittedName>
        <fullName evidence="2">Uncharacterized protein</fullName>
    </submittedName>
</protein>
<name>A0A0D3HZV2_EMIH1</name>
<dbReference type="HOGENOM" id="CLU_1848854_0_0_1"/>
<feature type="region of interest" description="Disordered" evidence="1">
    <location>
        <begin position="1"/>
        <end position="35"/>
    </location>
</feature>
<dbReference type="KEGG" id="ehx:EMIHUDRAFT_221023"/>
<dbReference type="RefSeq" id="XP_005756966.1">
    <property type="nucleotide sequence ID" value="XM_005756909.1"/>
</dbReference>
<organism evidence="2 3">
    <name type="scientific">Emiliania huxleyi (strain CCMP1516)</name>
    <dbReference type="NCBI Taxonomy" id="280463"/>
    <lineage>
        <taxon>Eukaryota</taxon>
        <taxon>Haptista</taxon>
        <taxon>Haptophyta</taxon>
        <taxon>Prymnesiophyceae</taxon>
        <taxon>Isochrysidales</taxon>
        <taxon>Noelaerhabdaceae</taxon>
        <taxon>Emiliania</taxon>
    </lineage>
</organism>
<accession>A0A0D3HZV2</accession>
<dbReference type="EnsemblProtists" id="EOD04537">
    <property type="protein sequence ID" value="EOD04537"/>
    <property type="gene ID" value="EMIHUDRAFT_221023"/>
</dbReference>
<dbReference type="AlphaFoldDB" id="A0A0D3HZV2"/>
<reference evidence="2" key="2">
    <citation type="submission" date="2024-10" db="UniProtKB">
        <authorList>
            <consortium name="EnsemblProtists"/>
        </authorList>
    </citation>
    <scope>IDENTIFICATION</scope>
</reference>
<evidence type="ECO:0000313" key="3">
    <source>
        <dbReference type="Proteomes" id="UP000013827"/>
    </source>
</evidence>
<feature type="compositionally biased region" description="Basic and acidic residues" evidence="1">
    <location>
        <begin position="26"/>
        <end position="35"/>
    </location>
</feature>
<evidence type="ECO:0000313" key="2">
    <source>
        <dbReference type="EnsemblProtists" id="EOD04537"/>
    </source>
</evidence>
<dbReference type="GeneID" id="17250709"/>
<keyword evidence="3" id="KW-1185">Reference proteome</keyword>
<dbReference type="PaxDb" id="2903-EOD04537"/>
<feature type="compositionally biased region" description="Basic residues" evidence="1">
    <location>
        <begin position="1"/>
        <end position="11"/>
    </location>
</feature>
<dbReference type="Proteomes" id="UP000013827">
    <property type="component" value="Unassembled WGS sequence"/>
</dbReference>
<proteinExistence type="predicted"/>
<reference evidence="3" key="1">
    <citation type="journal article" date="2013" name="Nature">
        <title>Pan genome of the phytoplankton Emiliania underpins its global distribution.</title>
        <authorList>
            <person name="Read B.A."/>
            <person name="Kegel J."/>
            <person name="Klute M.J."/>
            <person name="Kuo A."/>
            <person name="Lefebvre S.C."/>
            <person name="Maumus F."/>
            <person name="Mayer C."/>
            <person name="Miller J."/>
            <person name="Monier A."/>
            <person name="Salamov A."/>
            <person name="Young J."/>
            <person name="Aguilar M."/>
            <person name="Claverie J.M."/>
            <person name="Frickenhaus S."/>
            <person name="Gonzalez K."/>
            <person name="Herman E.K."/>
            <person name="Lin Y.C."/>
            <person name="Napier J."/>
            <person name="Ogata H."/>
            <person name="Sarno A.F."/>
            <person name="Shmutz J."/>
            <person name="Schroeder D."/>
            <person name="de Vargas C."/>
            <person name="Verret F."/>
            <person name="von Dassow P."/>
            <person name="Valentin K."/>
            <person name="Van de Peer Y."/>
            <person name="Wheeler G."/>
            <person name="Dacks J.B."/>
            <person name="Delwiche C.F."/>
            <person name="Dyhrman S.T."/>
            <person name="Glockner G."/>
            <person name="John U."/>
            <person name="Richards T."/>
            <person name="Worden A.Z."/>
            <person name="Zhang X."/>
            <person name="Grigoriev I.V."/>
            <person name="Allen A.E."/>
            <person name="Bidle K."/>
            <person name="Borodovsky M."/>
            <person name="Bowler C."/>
            <person name="Brownlee C."/>
            <person name="Cock J.M."/>
            <person name="Elias M."/>
            <person name="Gladyshev V.N."/>
            <person name="Groth M."/>
            <person name="Guda C."/>
            <person name="Hadaegh A."/>
            <person name="Iglesias-Rodriguez M.D."/>
            <person name="Jenkins J."/>
            <person name="Jones B.M."/>
            <person name="Lawson T."/>
            <person name="Leese F."/>
            <person name="Lindquist E."/>
            <person name="Lobanov A."/>
            <person name="Lomsadze A."/>
            <person name="Malik S.B."/>
            <person name="Marsh M.E."/>
            <person name="Mackinder L."/>
            <person name="Mock T."/>
            <person name="Mueller-Roeber B."/>
            <person name="Pagarete A."/>
            <person name="Parker M."/>
            <person name="Probert I."/>
            <person name="Quesneville H."/>
            <person name="Raines C."/>
            <person name="Rensing S.A."/>
            <person name="Riano-Pachon D.M."/>
            <person name="Richier S."/>
            <person name="Rokitta S."/>
            <person name="Shiraiwa Y."/>
            <person name="Soanes D.M."/>
            <person name="van der Giezen M."/>
            <person name="Wahlund T.M."/>
            <person name="Williams B."/>
            <person name="Wilson W."/>
            <person name="Wolfe G."/>
            <person name="Wurch L.L."/>
        </authorList>
    </citation>
    <scope>NUCLEOTIDE SEQUENCE</scope>
</reference>
<sequence>MLSKISAKKRQATGGTPGRTRTGHIHGGEPPRAHRRAAVIEDRQSKTLLTDETLQRLRALRQRQWQKAATDFNKRQDAASARADAPIAAWLAAHKERVALGMTTDGGTTTDHGDTEGMTEEVAAENAPPLVNGNGYVWAESYGGRPGWVLCIE</sequence>